<dbReference type="InterPro" id="IPR011333">
    <property type="entry name" value="SKP1/BTB/POZ_sf"/>
</dbReference>
<evidence type="ECO:0000313" key="2">
    <source>
        <dbReference type="WBParaSite" id="PDA_v2.g25867.t1"/>
    </source>
</evidence>
<organism evidence="1 2">
    <name type="scientific">Panagrolaimus davidi</name>
    <dbReference type="NCBI Taxonomy" id="227884"/>
    <lineage>
        <taxon>Eukaryota</taxon>
        <taxon>Metazoa</taxon>
        <taxon>Ecdysozoa</taxon>
        <taxon>Nematoda</taxon>
        <taxon>Chromadorea</taxon>
        <taxon>Rhabditida</taxon>
        <taxon>Tylenchina</taxon>
        <taxon>Panagrolaimomorpha</taxon>
        <taxon>Panagrolaimoidea</taxon>
        <taxon>Panagrolaimidae</taxon>
        <taxon>Panagrolaimus</taxon>
    </lineage>
</organism>
<accession>A0A914Q4R6</accession>
<sequence length="340" mass="40627">MSFYFDERIDEEKLEKPLNGKITFIRPFIFAIPSTNEEDGEDGFHMFARSFRTTHNVLSEGWHMHLTDNVVEIDSSYREERVFLRNCECFVSYDLFYDNAMRFLFHSSNRVPAVFFPEDVNFQTPDGFMTKFRDAKEERRIKKIVVYVEIIFPTEYCYRPFKDLSSQLCDEYPPNMEDDFRFAFLKQSDYTIKCPDGEMPAIKWGLNVSSAFMKNHFKDSKSNVLIVEHRIDVIQPIIRYLHSLTFEMPKSFTLDFAQRLLNAIEYFKPVNEKQLTRSIHYALCKKFVEETCDFNHLLRWLPISFRLNFSGLENMICTTIAQKYYFKWHQTFPENVSIFL</sequence>
<dbReference type="AlphaFoldDB" id="A0A914Q4R6"/>
<reference evidence="2" key="1">
    <citation type="submission" date="2022-11" db="UniProtKB">
        <authorList>
            <consortium name="WormBaseParasite"/>
        </authorList>
    </citation>
    <scope>IDENTIFICATION</scope>
</reference>
<protein>
    <submittedName>
        <fullName evidence="2">Uncharacterized protein</fullName>
    </submittedName>
</protein>
<evidence type="ECO:0000313" key="1">
    <source>
        <dbReference type="Proteomes" id="UP000887578"/>
    </source>
</evidence>
<dbReference type="WBParaSite" id="PDA_v2.g25867.t1">
    <property type="protein sequence ID" value="PDA_v2.g25867.t1"/>
    <property type="gene ID" value="PDA_v2.g25867"/>
</dbReference>
<dbReference type="Gene3D" id="3.30.710.10">
    <property type="entry name" value="Potassium Channel Kv1.1, Chain A"/>
    <property type="match status" value="1"/>
</dbReference>
<name>A0A914Q4R6_9BILA</name>
<keyword evidence="1" id="KW-1185">Reference proteome</keyword>
<dbReference type="Proteomes" id="UP000887578">
    <property type="component" value="Unplaced"/>
</dbReference>
<proteinExistence type="predicted"/>